<comment type="caution">
    <text evidence="1">The sequence shown here is derived from an EMBL/GenBank/DDBJ whole genome shotgun (WGS) entry which is preliminary data.</text>
</comment>
<reference evidence="2" key="1">
    <citation type="journal article" date="2022" name="Mol. Ecol. Resour.">
        <title>The genomes of chicory, endive, great burdock and yacon provide insights into Asteraceae palaeo-polyploidization history and plant inulin production.</title>
        <authorList>
            <person name="Fan W."/>
            <person name="Wang S."/>
            <person name="Wang H."/>
            <person name="Wang A."/>
            <person name="Jiang F."/>
            <person name="Liu H."/>
            <person name="Zhao H."/>
            <person name="Xu D."/>
            <person name="Zhang Y."/>
        </authorList>
    </citation>
    <scope>NUCLEOTIDE SEQUENCE [LARGE SCALE GENOMIC DNA]</scope>
    <source>
        <strain evidence="2">cv. Yunnan</strain>
    </source>
</reference>
<evidence type="ECO:0000313" key="1">
    <source>
        <dbReference type="EMBL" id="KAI3724959.1"/>
    </source>
</evidence>
<organism evidence="1 2">
    <name type="scientific">Smallanthus sonchifolius</name>
    <dbReference type="NCBI Taxonomy" id="185202"/>
    <lineage>
        <taxon>Eukaryota</taxon>
        <taxon>Viridiplantae</taxon>
        <taxon>Streptophyta</taxon>
        <taxon>Embryophyta</taxon>
        <taxon>Tracheophyta</taxon>
        <taxon>Spermatophyta</taxon>
        <taxon>Magnoliopsida</taxon>
        <taxon>eudicotyledons</taxon>
        <taxon>Gunneridae</taxon>
        <taxon>Pentapetalae</taxon>
        <taxon>asterids</taxon>
        <taxon>campanulids</taxon>
        <taxon>Asterales</taxon>
        <taxon>Asteraceae</taxon>
        <taxon>Asteroideae</taxon>
        <taxon>Heliantheae alliance</taxon>
        <taxon>Millerieae</taxon>
        <taxon>Smallanthus</taxon>
    </lineage>
</organism>
<proteinExistence type="predicted"/>
<reference evidence="1 2" key="2">
    <citation type="journal article" date="2022" name="Mol. Ecol. Resour.">
        <title>The genomes of chicory, endive, great burdock and yacon provide insights into Asteraceae paleo-polyploidization history and plant inulin production.</title>
        <authorList>
            <person name="Fan W."/>
            <person name="Wang S."/>
            <person name="Wang H."/>
            <person name="Wang A."/>
            <person name="Jiang F."/>
            <person name="Liu H."/>
            <person name="Zhao H."/>
            <person name="Xu D."/>
            <person name="Zhang Y."/>
        </authorList>
    </citation>
    <scope>NUCLEOTIDE SEQUENCE [LARGE SCALE GENOMIC DNA]</scope>
    <source>
        <strain evidence="2">cv. Yunnan</strain>
        <tissue evidence="1">Leaves</tissue>
    </source>
</reference>
<sequence>MFFDCFCCTLFNRKTLSAKAIYGVLYDFPRFSFKGNLGDSSSMLLGRFSHLYDLMDMGNKAFRENRFEE</sequence>
<keyword evidence="2" id="KW-1185">Reference proteome</keyword>
<dbReference type="EMBL" id="CM042039">
    <property type="protein sequence ID" value="KAI3724959.1"/>
    <property type="molecule type" value="Genomic_DNA"/>
</dbReference>
<name>A0ACB9BSR3_9ASTR</name>
<gene>
    <name evidence="1" type="ORF">L1987_64727</name>
</gene>
<dbReference type="Proteomes" id="UP001056120">
    <property type="component" value="Linkage Group LG22"/>
</dbReference>
<accession>A0ACB9BSR3</accession>
<evidence type="ECO:0000313" key="2">
    <source>
        <dbReference type="Proteomes" id="UP001056120"/>
    </source>
</evidence>
<protein>
    <submittedName>
        <fullName evidence="1">Uncharacterized protein</fullName>
    </submittedName>
</protein>